<dbReference type="InterPro" id="IPR011990">
    <property type="entry name" value="TPR-like_helical_dom_sf"/>
</dbReference>
<dbReference type="eggNOG" id="ENOG502R8IE">
    <property type="taxonomic scope" value="Eukaryota"/>
</dbReference>
<feature type="compositionally biased region" description="Acidic residues" evidence="1">
    <location>
        <begin position="1"/>
        <end position="11"/>
    </location>
</feature>
<dbReference type="OrthoDB" id="381520at2759"/>
<dbReference type="Gene3D" id="1.25.40.10">
    <property type="entry name" value="Tetratricopeptide repeat domain"/>
    <property type="match status" value="1"/>
</dbReference>
<dbReference type="SUPFAM" id="SSF48452">
    <property type="entry name" value="TPR-like"/>
    <property type="match status" value="1"/>
</dbReference>
<gene>
    <name evidence="2" type="ORF">THAOC_33260</name>
</gene>
<sequence length="220" mass="24442">MDALNEEEADGDERPPRDLPDGVIGRIASPTRRRRSALAPSGPRQRGQWRPLSSTPSEDPGPEQPSRGVPSGEGGNLAASIGGWFSKAVSHVSEAFAPEAEVAPRRRQLDGRSYFRKGRRKAEKCEFLKAVALYNLALVRQREELDEDHVDCATTLNEIGVCWMMLGERYPALSAFEEALYIRQKKLGVGAMETAETTSNIWQVLHEERSEGEQLVDIIE</sequence>
<evidence type="ECO:0000256" key="1">
    <source>
        <dbReference type="SAM" id="MobiDB-lite"/>
    </source>
</evidence>
<dbReference type="EMBL" id="AGNL01046410">
    <property type="protein sequence ID" value="EJK47983.1"/>
    <property type="molecule type" value="Genomic_DNA"/>
</dbReference>
<comment type="caution">
    <text evidence="2">The sequence shown here is derived from an EMBL/GenBank/DDBJ whole genome shotgun (WGS) entry which is preliminary data.</text>
</comment>
<organism evidence="2 3">
    <name type="scientific">Thalassiosira oceanica</name>
    <name type="common">Marine diatom</name>
    <dbReference type="NCBI Taxonomy" id="159749"/>
    <lineage>
        <taxon>Eukaryota</taxon>
        <taxon>Sar</taxon>
        <taxon>Stramenopiles</taxon>
        <taxon>Ochrophyta</taxon>
        <taxon>Bacillariophyta</taxon>
        <taxon>Coscinodiscophyceae</taxon>
        <taxon>Thalassiosirophycidae</taxon>
        <taxon>Thalassiosirales</taxon>
        <taxon>Thalassiosiraceae</taxon>
        <taxon>Thalassiosira</taxon>
    </lineage>
</organism>
<keyword evidence="3" id="KW-1185">Reference proteome</keyword>
<evidence type="ECO:0000313" key="3">
    <source>
        <dbReference type="Proteomes" id="UP000266841"/>
    </source>
</evidence>
<evidence type="ECO:0000313" key="2">
    <source>
        <dbReference type="EMBL" id="EJK47983.1"/>
    </source>
</evidence>
<protein>
    <submittedName>
        <fullName evidence="2">Uncharacterized protein</fullName>
    </submittedName>
</protein>
<accession>K0R4G1</accession>
<name>K0R4G1_THAOC</name>
<reference evidence="2 3" key="1">
    <citation type="journal article" date="2012" name="Genome Biol.">
        <title>Genome and low-iron response of an oceanic diatom adapted to chronic iron limitation.</title>
        <authorList>
            <person name="Lommer M."/>
            <person name="Specht M."/>
            <person name="Roy A.S."/>
            <person name="Kraemer L."/>
            <person name="Andreson R."/>
            <person name="Gutowska M.A."/>
            <person name="Wolf J."/>
            <person name="Bergner S.V."/>
            <person name="Schilhabel M.B."/>
            <person name="Klostermeier U.C."/>
            <person name="Beiko R.G."/>
            <person name="Rosenstiel P."/>
            <person name="Hippler M."/>
            <person name="Laroche J."/>
        </authorList>
    </citation>
    <scope>NUCLEOTIDE SEQUENCE [LARGE SCALE GENOMIC DNA]</scope>
    <source>
        <strain evidence="2 3">CCMP1005</strain>
    </source>
</reference>
<feature type="region of interest" description="Disordered" evidence="1">
    <location>
        <begin position="1"/>
        <end position="75"/>
    </location>
</feature>
<dbReference type="AlphaFoldDB" id="K0R4G1"/>
<dbReference type="Proteomes" id="UP000266841">
    <property type="component" value="Unassembled WGS sequence"/>
</dbReference>
<proteinExistence type="predicted"/>